<dbReference type="Gene3D" id="1.25.40.10">
    <property type="entry name" value="Tetratricopeptide repeat domain"/>
    <property type="match status" value="1"/>
</dbReference>
<evidence type="ECO:0000313" key="1">
    <source>
        <dbReference type="EMBL" id="KAK1422916.1"/>
    </source>
</evidence>
<evidence type="ECO:0008006" key="3">
    <source>
        <dbReference type="Google" id="ProtNLM"/>
    </source>
</evidence>
<protein>
    <recommendedName>
        <fullName evidence="3">Pentatricopeptide repeat-containing protein</fullName>
    </recommendedName>
</protein>
<reference evidence="1" key="1">
    <citation type="journal article" date="2023" name="bioRxiv">
        <title>Improved chromosome-level genome assembly for marigold (Tagetes erecta).</title>
        <authorList>
            <person name="Jiang F."/>
            <person name="Yuan L."/>
            <person name="Wang S."/>
            <person name="Wang H."/>
            <person name="Xu D."/>
            <person name="Wang A."/>
            <person name="Fan W."/>
        </authorList>
    </citation>
    <scope>NUCLEOTIDE SEQUENCE</scope>
    <source>
        <strain evidence="1">WSJ</strain>
        <tissue evidence="1">Leaf</tissue>
    </source>
</reference>
<dbReference type="InterPro" id="IPR046960">
    <property type="entry name" value="PPR_At4g14850-like_plant"/>
</dbReference>
<dbReference type="Proteomes" id="UP001229421">
    <property type="component" value="Unassembled WGS sequence"/>
</dbReference>
<dbReference type="PANTHER" id="PTHR47926">
    <property type="entry name" value="PENTATRICOPEPTIDE REPEAT-CONTAINING PROTEIN"/>
    <property type="match status" value="1"/>
</dbReference>
<evidence type="ECO:0000313" key="2">
    <source>
        <dbReference type="Proteomes" id="UP001229421"/>
    </source>
</evidence>
<dbReference type="GO" id="GO:0003723">
    <property type="term" value="F:RNA binding"/>
    <property type="evidence" value="ECO:0007669"/>
    <property type="project" value="InterPro"/>
</dbReference>
<dbReference type="InterPro" id="IPR011990">
    <property type="entry name" value="TPR-like_helical_dom_sf"/>
</dbReference>
<dbReference type="AlphaFoldDB" id="A0AAD8KK71"/>
<accession>A0AAD8KK71</accession>
<name>A0AAD8KK71_TARER</name>
<comment type="caution">
    <text evidence="1">The sequence shown here is derived from an EMBL/GenBank/DDBJ whole genome shotgun (WGS) entry which is preliminary data.</text>
</comment>
<dbReference type="GO" id="GO:0009451">
    <property type="term" value="P:RNA modification"/>
    <property type="evidence" value="ECO:0007669"/>
    <property type="project" value="InterPro"/>
</dbReference>
<gene>
    <name evidence="1" type="ORF">QVD17_18205</name>
</gene>
<dbReference type="EMBL" id="JAUHHV010000005">
    <property type="protein sequence ID" value="KAK1422916.1"/>
    <property type="molecule type" value="Genomic_DNA"/>
</dbReference>
<organism evidence="1 2">
    <name type="scientific">Tagetes erecta</name>
    <name type="common">African marigold</name>
    <dbReference type="NCBI Taxonomy" id="13708"/>
    <lineage>
        <taxon>Eukaryota</taxon>
        <taxon>Viridiplantae</taxon>
        <taxon>Streptophyta</taxon>
        <taxon>Embryophyta</taxon>
        <taxon>Tracheophyta</taxon>
        <taxon>Spermatophyta</taxon>
        <taxon>Magnoliopsida</taxon>
        <taxon>eudicotyledons</taxon>
        <taxon>Gunneridae</taxon>
        <taxon>Pentapetalae</taxon>
        <taxon>asterids</taxon>
        <taxon>campanulids</taxon>
        <taxon>Asterales</taxon>
        <taxon>Asteraceae</taxon>
        <taxon>Asteroideae</taxon>
        <taxon>Heliantheae alliance</taxon>
        <taxon>Tageteae</taxon>
        <taxon>Tagetes</taxon>
    </lineage>
</organism>
<proteinExistence type="predicted"/>
<sequence>MGVNGETYANDVQFGKRIHMHVVKSGWGCNLYLGSALVYLYSKTMVVDDARKVFNEMPVPNTVWMNGIELFRSIPGLNLSHDNWTYIVTLSICGGIYANDLGSQIHTISIRTLCDLQTDVFLLSSLIDLYGKCGMVRFTELVLWTSMLGGIWASSRSHTIVQTNVEEEDQTRWGGICCCHLSLWSH</sequence>
<keyword evidence="2" id="KW-1185">Reference proteome</keyword>
<dbReference type="PANTHER" id="PTHR47926:SF347">
    <property type="entry name" value="PENTATRICOPEPTIDE REPEAT-CONTAINING PROTEIN"/>
    <property type="match status" value="1"/>
</dbReference>